<feature type="compositionally biased region" description="Basic and acidic residues" evidence="7">
    <location>
        <begin position="1579"/>
        <end position="1596"/>
    </location>
</feature>
<evidence type="ECO:0000313" key="8">
    <source>
        <dbReference type="EMBL" id="EJT48576.1"/>
    </source>
</evidence>
<dbReference type="InterPro" id="IPR011043">
    <property type="entry name" value="Gal_Oxase/kelch_b-propeller"/>
</dbReference>
<dbReference type="HOGENOM" id="CLU_002697_1_0_1"/>
<feature type="compositionally biased region" description="Polar residues" evidence="7">
    <location>
        <begin position="554"/>
        <end position="570"/>
    </location>
</feature>
<feature type="compositionally biased region" description="Polar residues" evidence="7">
    <location>
        <begin position="742"/>
        <end position="756"/>
    </location>
</feature>
<dbReference type="InterPro" id="IPR006652">
    <property type="entry name" value="Kelch_1"/>
</dbReference>
<feature type="compositionally biased region" description="Polar residues" evidence="7">
    <location>
        <begin position="641"/>
        <end position="655"/>
    </location>
</feature>
<dbReference type="PANTHER" id="PTHR23244">
    <property type="entry name" value="KELCH REPEAT DOMAIN"/>
    <property type="match status" value="1"/>
</dbReference>
<evidence type="ECO:0000256" key="3">
    <source>
        <dbReference type="ARBA" id="ARBA00022490"/>
    </source>
</evidence>
<evidence type="ECO:0000256" key="6">
    <source>
        <dbReference type="SAM" id="Coils"/>
    </source>
</evidence>
<comment type="subcellular location">
    <subcellularLocation>
        <location evidence="1">Cytoplasm</location>
    </subcellularLocation>
</comment>
<feature type="compositionally biased region" description="Low complexity" evidence="7">
    <location>
        <begin position="675"/>
        <end position="689"/>
    </location>
</feature>
<feature type="compositionally biased region" description="Low complexity" evidence="7">
    <location>
        <begin position="1351"/>
        <end position="1363"/>
    </location>
</feature>
<evidence type="ECO:0000256" key="4">
    <source>
        <dbReference type="ARBA" id="ARBA00022737"/>
    </source>
</evidence>
<dbReference type="SUPFAM" id="SSF50965">
    <property type="entry name" value="Galactose oxidase, central domain"/>
    <property type="match status" value="1"/>
</dbReference>
<dbReference type="VEuPathDB" id="FungiDB:A1Q1_02397"/>
<organism evidence="8 9">
    <name type="scientific">Trichosporon asahii var. asahii (strain ATCC 90039 / CBS 2479 / JCM 2466 / KCTC 7840 / NBRC 103889/ NCYC 2677 / UAMH 7654)</name>
    <name type="common">Yeast</name>
    <dbReference type="NCBI Taxonomy" id="1186058"/>
    <lineage>
        <taxon>Eukaryota</taxon>
        <taxon>Fungi</taxon>
        <taxon>Dikarya</taxon>
        <taxon>Basidiomycota</taxon>
        <taxon>Agaricomycotina</taxon>
        <taxon>Tremellomycetes</taxon>
        <taxon>Trichosporonales</taxon>
        <taxon>Trichosporonaceae</taxon>
        <taxon>Trichosporon</taxon>
    </lineage>
</organism>
<feature type="region of interest" description="Disordered" evidence="7">
    <location>
        <begin position="1444"/>
        <end position="1469"/>
    </location>
</feature>
<dbReference type="RefSeq" id="XP_014180817.1">
    <property type="nucleotide sequence ID" value="XM_014325342.1"/>
</dbReference>
<feature type="compositionally biased region" description="Polar residues" evidence="7">
    <location>
        <begin position="579"/>
        <end position="596"/>
    </location>
</feature>
<evidence type="ECO:0000256" key="2">
    <source>
        <dbReference type="ARBA" id="ARBA00022441"/>
    </source>
</evidence>
<keyword evidence="2" id="KW-0880">Kelch repeat</keyword>
<dbReference type="Gene3D" id="1.10.287.1490">
    <property type="match status" value="1"/>
</dbReference>
<dbReference type="GeneID" id="25985911"/>
<feature type="compositionally biased region" description="Basic and acidic residues" evidence="7">
    <location>
        <begin position="628"/>
        <end position="638"/>
    </location>
</feature>
<dbReference type="Gene3D" id="2.120.10.80">
    <property type="entry name" value="Kelch-type beta propeller"/>
    <property type="match status" value="2"/>
</dbReference>
<keyword evidence="4" id="KW-0677">Repeat</keyword>
<dbReference type="InterPro" id="IPR015915">
    <property type="entry name" value="Kelch-typ_b-propeller"/>
</dbReference>
<feature type="compositionally biased region" description="Polar residues" evidence="7">
    <location>
        <begin position="18"/>
        <end position="34"/>
    </location>
</feature>
<feature type="region of interest" description="Disordered" evidence="7">
    <location>
        <begin position="742"/>
        <end position="823"/>
    </location>
</feature>
<dbReference type="Proteomes" id="UP000002748">
    <property type="component" value="Unassembled WGS sequence"/>
</dbReference>
<feature type="region of interest" description="Disordered" evidence="7">
    <location>
        <begin position="985"/>
        <end position="1014"/>
    </location>
</feature>
<feature type="compositionally biased region" description="Pro residues" evidence="7">
    <location>
        <begin position="137"/>
        <end position="149"/>
    </location>
</feature>
<evidence type="ECO:0000256" key="7">
    <source>
        <dbReference type="SAM" id="MobiDB-lite"/>
    </source>
</evidence>
<gene>
    <name evidence="8" type="ORF">A1Q1_02397</name>
</gene>
<feature type="compositionally biased region" description="Low complexity" evidence="7">
    <location>
        <begin position="794"/>
        <end position="803"/>
    </location>
</feature>
<feature type="coiled-coil region" evidence="6">
    <location>
        <begin position="886"/>
        <end position="913"/>
    </location>
</feature>
<feature type="region of interest" description="Disordered" evidence="7">
    <location>
        <begin position="1"/>
        <end position="182"/>
    </location>
</feature>
<dbReference type="OrthoDB" id="45365at2759"/>
<dbReference type="EMBL" id="ALBS01000198">
    <property type="protein sequence ID" value="EJT48576.1"/>
    <property type="molecule type" value="Genomic_DNA"/>
</dbReference>
<feature type="region of interest" description="Disordered" evidence="7">
    <location>
        <begin position="492"/>
        <end position="708"/>
    </location>
</feature>
<feature type="coiled-coil region" evidence="6">
    <location>
        <begin position="1473"/>
        <end position="1535"/>
    </location>
</feature>
<dbReference type="KEGG" id="tasa:A1Q1_02397"/>
<name>J5T0Z4_TRIAS</name>
<evidence type="ECO:0000313" key="9">
    <source>
        <dbReference type="Proteomes" id="UP000002748"/>
    </source>
</evidence>
<feature type="region of interest" description="Disordered" evidence="7">
    <location>
        <begin position="1579"/>
        <end position="1640"/>
    </location>
</feature>
<comment type="caution">
    <text evidence="8">The sequence shown here is derived from an EMBL/GenBank/DDBJ whole genome shotgun (WGS) entry which is preliminary data.</text>
</comment>
<evidence type="ECO:0000256" key="1">
    <source>
        <dbReference type="ARBA" id="ARBA00004496"/>
    </source>
</evidence>
<dbReference type="Pfam" id="PF24681">
    <property type="entry name" value="Kelch_KLHDC2_KLHL20_DRC7"/>
    <property type="match status" value="1"/>
</dbReference>
<protein>
    <submittedName>
        <fullName evidence="8">Uncharacterized protein</fullName>
    </submittedName>
</protein>
<feature type="compositionally biased region" description="Polar residues" evidence="7">
    <location>
        <begin position="690"/>
        <end position="700"/>
    </location>
</feature>
<feature type="compositionally biased region" description="Low complexity" evidence="7">
    <location>
        <begin position="106"/>
        <end position="136"/>
    </location>
</feature>
<dbReference type="GO" id="GO:0051285">
    <property type="term" value="C:cell cortex of cell tip"/>
    <property type="evidence" value="ECO:0007669"/>
    <property type="project" value="TreeGrafter"/>
</dbReference>
<evidence type="ECO:0000256" key="5">
    <source>
        <dbReference type="ARBA" id="ARBA00023054"/>
    </source>
</evidence>
<feature type="compositionally biased region" description="Basic and acidic residues" evidence="7">
    <location>
        <begin position="985"/>
        <end position="1008"/>
    </location>
</feature>
<dbReference type="SMART" id="SM00612">
    <property type="entry name" value="Kelch"/>
    <property type="match status" value="3"/>
</dbReference>
<feature type="region of interest" description="Disordered" evidence="7">
    <location>
        <begin position="1347"/>
        <end position="1379"/>
    </location>
</feature>
<dbReference type="PANTHER" id="PTHR23244:SF456">
    <property type="entry name" value="MULTIPLE EPIDERMAL GROWTH FACTOR-LIKE DOMAINS PROTEIN 8"/>
    <property type="match status" value="1"/>
</dbReference>
<reference evidence="8 9" key="1">
    <citation type="journal article" date="2012" name="Eukaryot. Cell">
        <title>Draft genome sequence of CBS 2479, the standard type strain of Trichosporon asahii.</title>
        <authorList>
            <person name="Yang R.Y."/>
            <person name="Li H.T."/>
            <person name="Zhu H."/>
            <person name="Zhou G.P."/>
            <person name="Wang M."/>
            <person name="Wang L."/>
        </authorList>
    </citation>
    <scope>NUCLEOTIDE SEQUENCE [LARGE SCALE GENOMIC DNA]</scope>
    <source>
        <strain evidence="9">ATCC 90039 / CBS 2479 / JCM 2466 / KCTC 7840 / NCYC 2677 / UAMH 7654</strain>
    </source>
</reference>
<proteinExistence type="predicted"/>
<keyword evidence="3" id="KW-0963">Cytoplasm</keyword>
<dbReference type="FunFam" id="2.120.10.80:FF:000049">
    <property type="entry name" value="Cell polarity protein (Tea1)"/>
    <property type="match status" value="1"/>
</dbReference>
<keyword evidence="5 6" id="KW-0175">Coiled coil</keyword>
<sequence>MAIFKKKASKERGEGARSPTNSPPVQGQPAQSMTAAARHVSVSDSFNAAGGPNGNFPNPKRMTAQQQPQMGQPGQQQGYMPPDRSSLQQVATGRASPAGGPGYPLGMGLPSALQQNGPPTTGTPLPNINPGQTMPGQPMPGTQPQPLGPPHNVQSPTNPGYPWSTRQLRLYQPPTNPPAPPMSPFPRYGLSVPPYPSHSGHMLLFGGLVGERAHNDLWSLDVRDCSLQLVKTRGEAPLPRIGHVSAIADRVMLVFGGDTKINEDDQQDSGLYVLDLRTQEWTGVPVATGPSGRYGHAACLLGGCFYVHGGHVDGRNLDDLWSFDIRQLGQDTPNGQYKWERVSYSTPAPLARTGHTLVPYRNKLYLFGGTDGDYHYNDSWSFDVATGAWTELECIGYIPIPREGHAAAIVDDVIYVFGGRDVHGKDLGDLAAFRISNQRWYMFQNMGPTPMAKSGHSLCAAHGKVFVIGGESNLSNLSQRDDPNMLHVLDTTKIKYPTDSQAGRPNTTRPRTTSDATDRRPSPGGLTSPYGTGQAGPDATRAAYLASRSHDNLSRSMSPSTIFGQGQGSEQRPLVIANDTGNNVTKGTGRNESQDWQGFPPGAAPPNGPGQPGQPGAVRPNGVPPQRPKREGDDEFRRAMSPTSGGSFGNQQQGPNGDMGYQNFGTAHSSNQGHASNASNNAPSLNGSAHSHTNSQNNIPMSPERKSSLNNNGIGAAVVGGVLLELSPTPINAAERALMGQDQNAGGSPIQPSHTIHPNPRNSRSPPPQLRLDGPGRPALPADAFYFGGGGRSPTGSGSRPTSINGRPGSLLGRPGSIVGNRPGSIVGTADLLRELKARETEADNAKRREAALRVVLSRAIKEGFVTDDDSIDTPSPDMVSDDDKVRQLAKALVQLKHEKSNLQNDVAAQVRQMSDKMYETERLQKSALQEAAYYRAKLQAIEAGSSVQVNRVDTERIADLEHQLESTANEYSKNKAELDRLQSEVSRHQEISSSATDREAETLKRAEEAEEENAALREQLEEIRTLADGHEKSLRDHNERFITLTSTHNQREAERDQYKEQLDELTSKHDDFTRMLEEAQLAIVAAGNRSDELENLHGQAKEHISHLEEEIADLRHQLEVKDREIEAANSRAADAENMHNQTREEITSLRSLTSGRLGDLVTANRSLNDDSSRSLKGHQDQLRALEEEKSSLLKLLREAGQRVDATEALVSTHRQKQRDVEQSHNQLRSDLRVHRTKLMSAQNEMSKYRDACAAKDAELRDRDVAVTELQTRVHLLRKLLGEHGVTITDTELENAEAPNASELETQLRDKARAHENAQREIDDLTRRCHEAEDKVESLGRLVERMKDARSSSAGSMRSPSPGGTQSDTHAHSNDPATRAVEAERRLADVETQYKEKIAALEGDYQTAVRYVKGTEKMLKRMKDELNKQKATNTALLAELDQLRGRSSSTEPGARSFGSGRATPSDGELSRRLTTLQSQYSTLQAELQASQDVLSARNREVDLLRMRSEEADRENEALREDLAQAQHRIATLLEMNQADMHLGSDDEERMALRRGSSASSDGGTSMAFDKFTKELKQWERARSPDAHSVSDDEKRINGHGAMHANGDLPAGYMHPAQRAINEGAGRHSRTSSAYSGDWPQ</sequence>
<feature type="compositionally biased region" description="Low complexity" evidence="7">
    <location>
        <begin position="46"/>
        <end position="82"/>
    </location>
</feature>
<feature type="compositionally biased region" description="Polar residues" evidence="7">
    <location>
        <begin position="663"/>
        <end position="674"/>
    </location>
</feature>
<accession>J5T0Z4</accession>
<feature type="compositionally biased region" description="Polar residues" evidence="7">
    <location>
        <begin position="498"/>
        <end position="515"/>
    </location>
</feature>
<dbReference type="GO" id="GO:0061245">
    <property type="term" value="P:establishment or maintenance of bipolar cell polarity"/>
    <property type="evidence" value="ECO:0007669"/>
    <property type="project" value="TreeGrafter"/>
</dbReference>